<dbReference type="SUPFAM" id="SSF88713">
    <property type="entry name" value="Glycoside hydrolase/deacetylase"/>
    <property type="match status" value="1"/>
</dbReference>
<dbReference type="PANTHER" id="PTHR34216:SF3">
    <property type="entry name" value="POLY-BETA-1,6-N-ACETYL-D-GLUCOSAMINE N-DEACETYLASE"/>
    <property type="match status" value="1"/>
</dbReference>
<dbReference type="Gene3D" id="3.20.20.370">
    <property type="entry name" value="Glycoside hydrolase/deacetylase"/>
    <property type="match status" value="1"/>
</dbReference>
<keyword evidence="2" id="KW-0812">Transmembrane</keyword>
<dbReference type="AlphaFoldDB" id="A0A9D1T8B0"/>
<feature type="compositionally biased region" description="Low complexity" evidence="1">
    <location>
        <begin position="94"/>
        <end position="110"/>
    </location>
</feature>
<evidence type="ECO:0000313" key="3">
    <source>
        <dbReference type="EMBL" id="HIV23544.1"/>
    </source>
</evidence>
<feature type="region of interest" description="Disordered" evidence="1">
    <location>
        <begin position="64"/>
        <end position="85"/>
    </location>
</feature>
<comment type="caution">
    <text evidence="3">The sequence shown here is derived from an EMBL/GenBank/DDBJ whole genome shotgun (WGS) entry which is preliminary data.</text>
</comment>
<keyword evidence="2" id="KW-0472">Membrane</keyword>
<organism evidence="3 4">
    <name type="scientific">Candidatus Merdiplasma excrementigallinarum</name>
    <dbReference type="NCBI Taxonomy" id="2840864"/>
    <lineage>
        <taxon>Bacteria</taxon>
        <taxon>Bacillati</taxon>
        <taxon>Bacillota</taxon>
        <taxon>Clostridia</taxon>
        <taxon>Lachnospirales</taxon>
        <taxon>Lachnospiraceae</taxon>
        <taxon>Lachnospiraceae incertae sedis</taxon>
        <taxon>Candidatus Merdiplasma</taxon>
    </lineage>
</organism>
<proteinExistence type="predicted"/>
<evidence type="ECO:0000256" key="2">
    <source>
        <dbReference type="SAM" id="Phobius"/>
    </source>
</evidence>
<accession>A0A9D1T8B0</accession>
<dbReference type="Proteomes" id="UP000886889">
    <property type="component" value="Unassembled WGS sequence"/>
</dbReference>
<reference evidence="3" key="2">
    <citation type="journal article" date="2021" name="PeerJ">
        <title>Extensive microbial diversity within the chicken gut microbiome revealed by metagenomics and culture.</title>
        <authorList>
            <person name="Gilroy R."/>
            <person name="Ravi A."/>
            <person name="Getino M."/>
            <person name="Pursley I."/>
            <person name="Horton D.L."/>
            <person name="Alikhan N.F."/>
            <person name="Baker D."/>
            <person name="Gharbi K."/>
            <person name="Hall N."/>
            <person name="Watson M."/>
            <person name="Adriaenssens E.M."/>
            <person name="Foster-Nyarko E."/>
            <person name="Jarju S."/>
            <person name="Secka A."/>
            <person name="Antonio M."/>
            <person name="Oren A."/>
            <person name="Chaudhuri R.R."/>
            <person name="La Ragione R."/>
            <person name="Hildebrand F."/>
            <person name="Pallen M.J."/>
        </authorList>
    </citation>
    <scope>NUCLEOTIDE SEQUENCE</scope>
    <source>
        <strain evidence="3">ChiBcec6-7307</strain>
    </source>
</reference>
<feature type="transmembrane region" description="Helical" evidence="2">
    <location>
        <begin position="40"/>
        <end position="60"/>
    </location>
</feature>
<name>A0A9D1T8B0_9FIRM</name>
<gene>
    <name evidence="3" type="ORF">IAC80_06355</name>
</gene>
<evidence type="ECO:0000256" key="1">
    <source>
        <dbReference type="SAM" id="MobiDB-lite"/>
    </source>
</evidence>
<sequence>MSNDMKRNDFDDDERAYRQAAEARRQRRLKKRRHERNMRILFITILVVIIAAAAAAAVFLTRDRSGSGGGSTQDAPVQETAPAEDSVQIITEAPVQTEPATEAPEPVTEVQTESQSDVLAQAETMALGYDYEGAIALLQSVPGYESDPSITQAIAQYQADLDSCVPVDPLTVPHIFYHSLINDTDSAFNVSVLGENAVNGMNAWMTTVEEFDKITQQMYDNGYVFVRLRDLVVETTDENGNVHFEPNNNLLLPPDKKAVVLSVDDLSYYHSYEAASYPDKLVLDENGKVKCHYVKPDGTEEIGDFDVVPRLNTFLEEHPDGAYKGARGMIALTGYNGVFGYRTDTDYRDKLNLMSDQAQWLEEHPEFSWEEDVEQAKIIAQALKDEGWEFASHTWGHLSVTNKTADELRVDNEKWVNTVENIVGPVDTIIFAHGNDIGDWTGYSADNEKYQYFKSAGYNFYCNVDSSTPYWVQITGDYVRQGRIDLDGYQLYQASQGLTTVLDGMFTASEVFDTRRPTPVVANGEA</sequence>
<evidence type="ECO:0000313" key="4">
    <source>
        <dbReference type="Proteomes" id="UP000886889"/>
    </source>
</evidence>
<keyword evidence="2" id="KW-1133">Transmembrane helix</keyword>
<dbReference type="GO" id="GO:0005975">
    <property type="term" value="P:carbohydrate metabolic process"/>
    <property type="evidence" value="ECO:0007669"/>
    <property type="project" value="InterPro"/>
</dbReference>
<dbReference type="EMBL" id="DVOS01000055">
    <property type="protein sequence ID" value="HIV23544.1"/>
    <property type="molecule type" value="Genomic_DNA"/>
</dbReference>
<dbReference type="InterPro" id="IPR051398">
    <property type="entry name" value="Polysacch_Deacetylase"/>
</dbReference>
<dbReference type="InterPro" id="IPR011330">
    <property type="entry name" value="Glyco_hydro/deAcase_b/a-brl"/>
</dbReference>
<dbReference type="PANTHER" id="PTHR34216">
    <property type="match status" value="1"/>
</dbReference>
<protein>
    <submittedName>
        <fullName evidence="3">Polysaccharide deacetylase</fullName>
    </submittedName>
</protein>
<reference evidence="3" key="1">
    <citation type="submission" date="2020-10" db="EMBL/GenBank/DDBJ databases">
        <authorList>
            <person name="Gilroy R."/>
        </authorList>
    </citation>
    <scope>NUCLEOTIDE SEQUENCE</scope>
    <source>
        <strain evidence="3">ChiBcec6-7307</strain>
    </source>
</reference>
<feature type="region of interest" description="Disordered" evidence="1">
    <location>
        <begin position="94"/>
        <end position="113"/>
    </location>
</feature>